<keyword evidence="2" id="KW-0732">Signal</keyword>
<keyword evidence="1" id="KW-0472">Membrane</keyword>
<organism evidence="3 4">
    <name type="scientific">Candidatus Roizmanbacteria bacterium GW2011_GWA2_34_18</name>
    <dbReference type="NCBI Taxonomy" id="1618477"/>
    <lineage>
        <taxon>Bacteria</taxon>
        <taxon>Candidatus Roizmaniibacteriota</taxon>
    </lineage>
</organism>
<feature type="transmembrane region" description="Helical" evidence="1">
    <location>
        <begin position="145"/>
        <end position="167"/>
    </location>
</feature>
<sequence>MLIFILVFLLSASIVSNVLAQTRYAACDLCGYCPPNPAPQSWPSCQKCLYPNINPDPNAMESLIVDPETNLAPSPASGKQYTFLGCLGDSGGFTNEGAAGGVVQSLLNIVFSISGGVAFLYLLYGSFVIATSQSNPERLNYGRRVVYGAIAGLIFTLGSVFVVKFIASGILKIPGFGEGAP</sequence>
<evidence type="ECO:0000313" key="3">
    <source>
        <dbReference type="EMBL" id="KKP60459.1"/>
    </source>
</evidence>
<dbReference type="EMBL" id="LBPP01000012">
    <property type="protein sequence ID" value="KKP60459.1"/>
    <property type="molecule type" value="Genomic_DNA"/>
</dbReference>
<feature type="transmembrane region" description="Helical" evidence="1">
    <location>
        <begin position="105"/>
        <end position="124"/>
    </location>
</feature>
<gene>
    <name evidence="3" type="ORF">UR54_C0012G0009</name>
</gene>
<reference evidence="3 4" key="1">
    <citation type="journal article" date="2015" name="Nature">
        <title>rRNA introns, odd ribosomes, and small enigmatic genomes across a large radiation of phyla.</title>
        <authorList>
            <person name="Brown C.T."/>
            <person name="Hug L.A."/>
            <person name="Thomas B.C."/>
            <person name="Sharon I."/>
            <person name="Castelle C.J."/>
            <person name="Singh A."/>
            <person name="Wilkins M.J."/>
            <person name="Williams K.H."/>
            <person name="Banfield J.F."/>
        </authorList>
    </citation>
    <scope>NUCLEOTIDE SEQUENCE [LARGE SCALE GENOMIC DNA]</scope>
</reference>
<name>A0A0G0AU26_9BACT</name>
<feature type="signal peptide" evidence="2">
    <location>
        <begin position="1"/>
        <end position="20"/>
    </location>
</feature>
<proteinExistence type="predicted"/>
<feature type="chain" id="PRO_5002530991" description="DUF4190 domain-containing protein" evidence="2">
    <location>
        <begin position="21"/>
        <end position="181"/>
    </location>
</feature>
<evidence type="ECO:0008006" key="5">
    <source>
        <dbReference type="Google" id="ProtNLM"/>
    </source>
</evidence>
<accession>A0A0G0AU26</accession>
<dbReference type="AlphaFoldDB" id="A0A0G0AU26"/>
<evidence type="ECO:0000256" key="1">
    <source>
        <dbReference type="SAM" id="Phobius"/>
    </source>
</evidence>
<protein>
    <recommendedName>
        <fullName evidence="5">DUF4190 domain-containing protein</fullName>
    </recommendedName>
</protein>
<keyword evidence="1" id="KW-1133">Transmembrane helix</keyword>
<evidence type="ECO:0000313" key="4">
    <source>
        <dbReference type="Proteomes" id="UP000034688"/>
    </source>
</evidence>
<keyword evidence="1" id="KW-0812">Transmembrane</keyword>
<dbReference type="Proteomes" id="UP000034688">
    <property type="component" value="Unassembled WGS sequence"/>
</dbReference>
<evidence type="ECO:0000256" key="2">
    <source>
        <dbReference type="SAM" id="SignalP"/>
    </source>
</evidence>
<comment type="caution">
    <text evidence="3">The sequence shown here is derived from an EMBL/GenBank/DDBJ whole genome shotgun (WGS) entry which is preliminary data.</text>
</comment>